<evidence type="ECO:0000313" key="2">
    <source>
        <dbReference type="Proteomes" id="UP000658997"/>
    </source>
</evidence>
<protein>
    <submittedName>
        <fullName evidence="1">Uncharacterized protein</fullName>
    </submittedName>
</protein>
<gene>
    <name evidence="1" type="ORF">UBRO2_00481</name>
</gene>
<reference evidence="1" key="1">
    <citation type="submission" date="2018-08" db="EMBL/GenBank/DDBJ databases">
        <authorList>
            <person name="Guldener U."/>
        </authorList>
    </citation>
    <scope>NUCLEOTIDE SEQUENCE</scope>
    <source>
        <strain evidence="1">UB2</strain>
    </source>
</reference>
<comment type="caution">
    <text evidence="1">The sequence shown here is derived from an EMBL/GenBank/DDBJ whole genome shotgun (WGS) entry which is preliminary data.</text>
</comment>
<dbReference type="AlphaFoldDB" id="A0A8H8TQZ2"/>
<organism evidence="1 2">
    <name type="scientific">Ustilago bromivora</name>
    <dbReference type="NCBI Taxonomy" id="307758"/>
    <lineage>
        <taxon>Eukaryota</taxon>
        <taxon>Fungi</taxon>
        <taxon>Dikarya</taxon>
        <taxon>Basidiomycota</taxon>
        <taxon>Ustilaginomycotina</taxon>
        <taxon>Ustilaginomycetes</taxon>
        <taxon>Ustilaginales</taxon>
        <taxon>Ustilaginaceae</taxon>
        <taxon>Ustilago</taxon>
    </lineage>
</organism>
<keyword evidence="2" id="KW-1185">Reference proteome</keyword>
<dbReference type="Proteomes" id="UP000658997">
    <property type="component" value="Unassembled WGS sequence"/>
</dbReference>
<name>A0A8H8TQZ2_9BASI</name>
<evidence type="ECO:0000313" key="1">
    <source>
        <dbReference type="EMBL" id="SYW75071.1"/>
    </source>
</evidence>
<sequence length="62" mass="6686">MAATTTLTCTKLALHRSRGTAVSLALATLSSLTPSDYSHSRSPPYSFDRSYVYIKFVAGNSN</sequence>
<proteinExistence type="predicted"/>
<accession>A0A8H8TQZ2</accession>
<dbReference type="EMBL" id="ULHB01000005">
    <property type="protein sequence ID" value="SYW75071.1"/>
    <property type="molecule type" value="Genomic_DNA"/>
</dbReference>